<evidence type="ECO:0000256" key="11">
    <source>
        <dbReference type="ARBA" id="ARBA00022840"/>
    </source>
</evidence>
<dbReference type="PANTHER" id="PTHR22749">
    <property type="entry name" value="RIBOFLAVIN KINASE/FMN ADENYLYLTRANSFERASE"/>
    <property type="match status" value="1"/>
</dbReference>
<evidence type="ECO:0000256" key="1">
    <source>
        <dbReference type="ARBA" id="ARBA00003572"/>
    </source>
</evidence>
<reference evidence="16 17" key="1">
    <citation type="journal article" date="2017" name="G3 (Bethesda)">
        <title>First Draft Genome Sequence of the Pathogenic Fungus Lomentospora prolificans (Formerly Scedosporium prolificans).</title>
        <authorList>
            <person name="Luo R."/>
            <person name="Zimin A."/>
            <person name="Workman R."/>
            <person name="Fan Y."/>
            <person name="Pertea G."/>
            <person name="Grossman N."/>
            <person name="Wear M.P."/>
            <person name="Jia B."/>
            <person name="Miller H."/>
            <person name="Casadevall A."/>
            <person name="Timp W."/>
            <person name="Zhang S.X."/>
            <person name="Salzberg S.L."/>
        </authorList>
    </citation>
    <scope>NUCLEOTIDE SEQUENCE [LARGE SCALE GENOMIC DNA]</scope>
    <source>
        <strain evidence="16 17">JHH-5317</strain>
    </source>
</reference>
<keyword evidence="8" id="KW-0808">Transferase</keyword>
<dbReference type="GO" id="GO:0008531">
    <property type="term" value="F:riboflavin kinase activity"/>
    <property type="evidence" value="ECO:0007669"/>
    <property type="project" value="UniProtKB-EC"/>
</dbReference>
<dbReference type="SUPFAM" id="SSF82114">
    <property type="entry name" value="Riboflavin kinase-like"/>
    <property type="match status" value="1"/>
</dbReference>
<dbReference type="GO" id="GO:0009398">
    <property type="term" value="P:FMN biosynthetic process"/>
    <property type="evidence" value="ECO:0007669"/>
    <property type="project" value="UniProtKB-UniPathway"/>
</dbReference>
<comment type="pathway">
    <text evidence="2">Cofactor biosynthesis; FMN biosynthesis; FMN from riboflavin (ATP route): step 1/1.</text>
</comment>
<accession>A0A2N3N8C3</accession>
<dbReference type="Proteomes" id="UP000233524">
    <property type="component" value="Unassembled WGS sequence"/>
</dbReference>
<evidence type="ECO:0000256" key="10">
    <source>
        <dbReference type="ARBA" id="ARBA00022777"/>
    </source>
</evidence>
<dbReference type="VEuPathDB" id="FungiDB:jhhlp_005033"/>
<evidence type="ECO:0000259" key="15">
    <source>
        <dbReference type="SMART" id="SM00904"/>
    </source>
</evidence>
<evidence type="ECO:0000256" key="9">
    <source>
        <dbReference type="ARBA" id="ARBA00022741"/>
    </source>
</evidence>
<evidence type="ECO:0000256" key="3">
    <source>
        <dbReference type="ARBA" id="ARBA00010108"/>
    </source>
</evidence>
<evidence type="ECO:0000256" key="13">
    <source>
        <dbReference type="ARBA" id="ARBA00047880"/>
    </source>
</evidence>
<dbReference type="OrthoDB" id="276388at2759"/>
<evidence type="ECO:0000256" key="2">
    <source>
        <dbReference type="ARBA" id="ARBA00005201"/>
    </source>
</evidence>
<name>A0A2N3N8C3_9PEZI</name>
<dbReference type="EC" id="2.7.1.26" evidence="4"/>
<keyword evidence="9" id="KW-0547">Nucleotide-binding</keyword>
<feature type="region of interest" description="Disordered" evidence="14">
    <location>
        <begin position="1"/>
        <end position="31"/>
    </location>
</feature>
<dbReference type="InterPro" id="IPR023465">
    <property type="entry name" value="Riboflavin_kinase_dom_sf"/>
</dbReference>
<dbReference type="GO" id="GO:0005524">
    <property type="term" value="F:ATP binding"/>
    <property type="evidence" value="ECO:0007669"/>
    <property type="project" value="UniProtKB-KW"/>
</dbReference>
<evidence type="ECO:0000256" key="7">
    <source>
        <dbReference type="ARBA" id="ARBA00022643"/>
    </source>
</evidence>
<dbReference type="PANTHER" id="PTHR22749:SF6">
    <property type="entry name" value="RIBOFLAVIN KINASE"/>
    <property type="match status" value="1"/>
</dbReference>
<comment type="function">
    <text evidence="1">Catalyzes the phosphorylation of riboflavin (vitamin B2) to form flavin mononucleotide (FMN) coenzyme.</text>
</comment>
<dbReference type="GO" id="GO:0009231">
    <property type="term" value="P:riboflavin biosynthetic process"/>
    <property type="evidence" value="ECO:0007669"/>
    <property type="project" value="InterPro"/>
</dbReference>
<feature type="compositionally biased region" description="Polar residues" evidence="14">
    <location>
        <begin position="16"/>
        <end position="31"/>
    </location>
</feature>
<dbReference type="InterPro" id="IPR015865">
    <property type="entry name" value="Riboflavin_kinase_bac/euk"/>
</dbReference>
<comment type="caution">
    <text evidence="16">The sequence shown here is derived from an EMBL/GenBank/DDBJ whole genome shotgun (WGS) entry which is preliminary data.</text>
</comment>
<keyword evidence="7" id="KW-0288">FMN</keyword>
<keyword evidence="6" id="KW-0285">Flavoprotein</keyword>
<feature type="domain" description="Riboflavin kinase" evidence="15">
    <location>
        <begin position="389"/>
        <end position="525"/>
    </location>
</feature>
<dbReference type="Pfam" id="PF01687">
    <property type="entry name" value="Flavokinase"/>
    <property type="match status" value="1"/>
</dbReference>
<comment type="catalytic activity">
    <reaction evidence="13">
        <text>riboflavin + ATP = FMN + ADP + H(+)</text>
        <dbReference type="Rhea" id="RHEA:14357"/>
        <dbReference type="ChEBI" id="CHEBI:15378"/>
        <dbReference type="ChEBI" id="CHEBI:30616"/>
        <dbReference type="ChEBI" id="CHEBI:57986"/>
        <dbReference type="ChEBI" id="CHEBI:58210"/>
        <dbReference type="ChEBI" id="CHEBI:456216"/>
        <dbReference type="EC" id="2.7.1.26"/>
    </reaction>
</comment>
<evidence type="ECO:0000256" key="4">
    <source>
        <dbReference type="ARBA" id="ARBA00012105"/>
    </source>
</evidence>
<keyword evidence="17" id="KW-1185">Reference proteome</keyword>
<dbReference type="EMBL" id="NLAX01000095">
    <property type="protein sequence ID" value="PKS08644.1"/>
    <property type="molecule type" value="Genomic_DNA"/>
</dbReference>
<evidence type="ECO:0000256" key="6">
    <source>
        <dbReference type="ARBA" id="ARBA00022630"/>
    </source>
</evidence>
<dbReference type="STRING" id="41688.A0A2N3N8C3"/>
<sequence>MPDHLDEPLYLRPGQFSRSSTTLTALDSPTTPVSPDAKFQFLNAPYSPAHASHTGEIRRVKSSVALSHQPKSGTSITSSSSNEVTVDSILGDAGTSGNQSVKAKAFLKQALDEAQFFAGGILSCATESTRHYSVIRHSFAIVWYRGPATTVSFSILSDVALPPTRTLWLQQKGFSGKAGMAIKAMVGGVEGWINVTPSSSALAEQIPSNDERAFQRDLKRFAEKASGRTRKHIARETHIVRVPASASDGYYRLVVCAGVDPGKVLCGSPVFRIASMSTDSSVIRGAGLRSIPLEMGVKVGSVIATNTVLRYVSPVAGVVGSRVAKYGAKMNVVKKGAKTAIQKHNEEWLNIRQKKYNQLLAADAGLLSGGDSASICAVGSEMGPEEPFPTKFSGTVVKGTGRSRERYGIPTANLSGVPDEVKATFQGVFVGWARVIAKKGMDINGDWCEAVITIGPLMHAPVGAVRKSKATVHILNDFEADFFDAKVEVLLMGYIRQSVLDPSAPDNAILDALLQDVIVSVASLRRENWSYEDALQRLKTLQSEKSFSDKLMDARDRVQQNLDRVPLHLVGVRSDSDYFRDASYGTGGLYIVR</sequence>
<dbReference type="AlphaFoldDB" id="A0A2N3N8C3"/>
<evidence type="ECO:0000256" key="14">
    <source>
        <dbReference type="SAM" id="MobiDB-lite"/>
    </source>
</evidence>
<gene>
    <name evidence="16" type="ORF">jhhlp_005033</name>
</gene>
<evidence type="ECO:0000256" key="5">
    <source>
        <dbReference type="ARBA" id="ARBA00017394"/>
    </source>
</evidence>
<dbReference type="SMART" id="SM00904">
    <property type="entry name" value="Flavokinase"/>
    <property type="match status" value="1"/>
</dbReference>
<proteinExistence type="inferred from homology"/>
<keyword evidence="11" id="KW-0067">ATP-binding</keyword>
<evidence type="ECO:0000256" key="12">
    <source>
        <dbReference type="ARBA" id="ARBA00029960"/>
    </source>
</evidence>
<dbReference type="GO" id="GO:0005739">
    <property type="term" value="C:mitochondrion"/>
    <property type="evidence" value="ECO:0007669"/>
    <property type="project" value="TreeGrafter"/>
</dbReference>
<dbReference type="InterPro" id="IPR023468">
    <property type="entry name" value="Riboflavin_kinase"/>
</dbReference>
<dbReference type="InParanoid" id="A0A2N3N8C3"/>
<evidence type="ECO:0000313" key="16">
    <source>
        <dbReference type="EMBL" id="PKS08644.1"/>
    </source>
</evidence>
<protein>
    <recommendedName>
        <fullName evidence="5">Riboflavin kinase</fullName>
        <ecNumber evidence="4">2.7.1.26</ecNumber>
    </recommendedName>
    <alternativeName>
        <fullName evidence="12">Flavin mononucleotide kinase 1</fullName>
    </alternativeName>
</protein>
<comment type="similarity">
    <text evidence="3">Belongs to the flavokinase family.</text>
</comment>
<dbReference type="Gene3D" id="2.40.30.30">
    <property type="entry name" value="Riboflavin kinase-like"/>
    <property type="match status" value="1"/>
</dbReference>
<evidence type="ECO:0000313" key="17">
    <source>
        <dbReference type="Proteomes" id="UP000233524"/>
    </source>
</evidence>
<keyword evidence="10" id="KW-0418">Kinase</keyword>
<evidence type="ECO:0000256" key="8">
    <source>
        <dbReference type="ARBA" id="ARBA00022679"/>
    </source>
</evidence>
<organism evidence="16 17">
    <name type="scientific">Lomentospora prolificans</name>
    <dbReference type="NCBI Taxonomy" id="41688"/>
    <lineage>
        <taxon>Eukaryota</taxon>
        <taxon>Fungi</taxon>
        <taxon>Dikarya</taxon>
        <taxon>Ascomycota</taxon>
        <taxon>Pezizomycotina</taxon>
        <taxon>Sordariomycetes</taxon>
        <taxon>Hypocreomycetidae</taxon>
        <taxon>Microascales</taxon>
        <taxon>Microascaceae</taxon>
        <taxon>Lomentospora</taxon>
    </lineage>
</organism>
<dbReference type="UniPathway" id="UPA00276">
    <property type="reaction ID" value="UER00406"/>
</dbReference>